<feature type="domain" description="MurNAc-LAA" evidence="2">
    <location>
        <begin position="134"/>
        <end position="251"/>
    </location>
</feature>
<dbReference type="GO" id="GO:0008745">
    <property type="term" value="F:N-acetylmuramoyl-L-alanine amidase activity"/>
    <property type="evidence" value="ECO:0007669"/>
    <property type="project" value="InterPro"/>
</dbReference>
<comment type="caution">
    <text evidence="3">The sequence shown here is derived from an EMBL/GenBank/DDBJ whole genome shotgun (WGS) entry which is preliminary data.</text>
</comment>
<dbReference type="InterPro" id="IPR002508">
    <property type="entry name" value="MurNAc-LAA_cat"/>
</dbReference>
<dbReference type="eggNOG" id="COG0860">
    <property type="taxonomic scope" value="Bacteria"/>
</dbReference>
<evidence type="ECO:0000256" key="1">
    <source>
        <dbReference type="ARBA" id="ARBA00022801"/>
    </source>
</evidence>
<dbReference type="Proteomes" id="UP000036923">
    <property type="component" value="Unassembled WGS sequence"/>
</dbReference>
<dbReference type="EMBL" id="LGTC01000001">
    <property type="protein sequence ID" value="KNY25090.1"/>
    <property type="molecule type" value="Genomic_DNA"/>
</dbReference>
<dbReference type="CDD" id="cd02696">
    <property type="entry name" value="MurNAc-LAA"/>
    <property type="match status" value="1"/>
</dbReference>
<dbReference type="SUPFAM" id="SSF53187">
    <property type="entry name" value="Zn-dependent exopeptidases"/>
    <property type="match status" value="1"/>
</dbReference>
<dbReference type="InterPro" id="IPR050695">
    <property type="entry name" value="N-acetylmuramoyl_amidase_3"/>
</dbReference>
<organism evidence="3 4">
    <name type="scientific">Pseudobacteroides cellulosolvens ATCC 35603 = DSM 2933</name>
    <dbReference type="NCBI Taxonomy" id="398512"/>
    <lineage>
        <taxon>Bacteria</taxon>
        <taxon>Bacillati</taxon>
        <taxon>Bacillota</taxon>
        <taxon>Clostridia</taxon>
        <taxon>Eubacteriales</taxon>
        <taxon>Oscillospiraceae</taxon>
        <taxon>Pseudobacteroides</taxon>
    </lineage>
</organism>
<dbReference type="AlphaFoldDB" id="A0A0L6JH98"/>
<evidence type="ECO:0000313" key="3">
    <source>
        <dbReference type="EMBL" id="KNY25090.1"/>
    </source>
</evidence>
<dbReference type="RefSeq" id="WP_050752987.1">
    <property type="nucleotide sequence ID" value="NZ_KN050763.1"/>
</dbReference>
<keyword evidence="4" id="KW-1185">Reference proteome</keyword>
<dbReference type="PANTHER" id="PTHR30404">
    <property type="entry name" value="N-ACETYLMURAMOYL-L-ALANINE AMIDASE"/>
    <property type="match status" value="1"/>
</dbReference>
<dbReference type="STRING" id="398512.Bccel_0347"/>
<evidence type="ECO:0000259" key="2">
    <source>
        <dbReference type="SMART" id="SM00646"/>
    </source>
</evidence>
<protein>
    <submittedName>
        <fullName evidence="3">Cell wall hydrolase/autolysin</fullName>
    </submittedName>
</protein>
<dbReference type="GO" id="GO:0030288">
    <property type="term" value="C:outer membrane-bounded periplasmic space"/>
    <property type="evidence" value="ECO:0007669"/>
    <property type="project" value="TreeGrafter"/>
</dbReference>
<gene>
    <name evidence="3" type="ORF">Bccel_0347</name>
</gene>
<name>A0A0L6JH98_9FIRM</name>
<dbReference type="GO" id="GO:0009253">
    <property type="term" value="P:peptidoglycan catabolic process"/>
    <property type="evidence" value="ECO:0007669"/>
    <property type="project" value="InterPro"/>
</dbReference>
<dbReference type="Pfam" id="PF01520">
    <property type="entry name" value="Amidase_3"/>
    <property type="match status" value="1"/>
</dbReference>
<keyword evidence="1 3" id="KW-0378">Hydrolase</keyword>
<sequence>MRKKIKMDSLFVRSLVILLSVLFVILNTAFFFNKYIMNAGSPTFNDKNDKIQSGTVTEKITNVMPTPTPVKKEVLLLIDPGHGGEDLGTYFDNIYEKVLNLDISLKLGKLLENDGFKVLFTRKEDVFVGLKERSDLANEKDATLFLSIHNNNMPDSPNYKGTETLYCPGSSGNGKINGERFAQIVQEELVKRLGTIDNGIIARPNLSVLRRTQMAAVIAEIGYISNYSDRIKLNTEYFRQEAAVALHKAVKRTLDEMNVKKQPDNRWIISG</sequence>
<accession>A0A0L6JH98</accession>
<dbReference type="SMART" id="SM00646">
    <property type="entry name" value="Ami_3"/>
    <property type="match status" value="1"/>
</dbReference>
<evidence type="ECO:0000313" key="4">
    <source>
        <dbReference type="Proteomes" id="UP000036923"/>
    </source>
</evidence>
<dbReference type="Gene3D" id="3.40.630.40">
    <property type="entry name" value="Zn-dependent exopeptidases"/>
    <property type="match status" value="1"/>
</dbReference>
<reference evidence="4" key="1">
    <citation type="submission" date="2015-07" db="EMBL/GenBank/DDBJ databases">
        <title>Near-Complete Genome Sequence of the Cellulolytic Bacterium Bacteroides (Pseudobacteroides) cellulosolvens ATCC 35603.</title>
        <authorList>
            <person name="Dassa B."/>
            <person name="Utturkar S.M."/>
            <person name="Klingeman D.M."/>
            <person name="Hurt R.A."/>
            <person name="Keller M."/>
            <person name="Xu J."/>
            <person name="Reddy Y.H.K."/>
            <person name="Borovok I."/>
            <person name="Grinberg I.R."/>
            <person name="Lamed R."/>
            <person name="Zhivin O."/>
            <person name="Bayer E.A."/>
            <person name="Brown S.D."/>
        </authorList>
    </citation>
    <scope>NUCLEOTIDE SEQUENCE [LARGE SCALE GENOMIC DNA]</scope>
    <source>
        <strain evidence="4">DSM 2933</strain>
    </source>
</reference>
<dbReference type="PANTHER" id="PTHR30404:SF0">
    <property type="entry name" value="N-ACETYLMURAMOYL-L-ALANINE AMIDASE AMIC"/>
    <property type="match status" value="1"/>
</dbReference>
<proteinExistence type="predicted"/>
<dbReference type="OrthoDB" id="9772024at2"/>